<dbReference type="GO" id="GO:0030674">
    <property type="term" value="F:protein-macromolecule adaptor activity"/>
    <property type="evidence" value="ECO:0007669"/>
    <property type="project" value="TreeGrafter"/>
</dbReference>
<dbReference type="PANTHER" id="PTHR11188:SF17">
    <property type="entry name" value="FI21816P1"/>
    <property type="match status" value="1"/>
</dbReference>
<reference evidence="3 4" key="1">
    <citation type="submission" date="2016-02" db="EMBL/GenBank/DDBJ databases">
        <title>Complete genome sequence and transcriptome regulation of the pentose utilising yeast Sugiyamaella lignohabitans.</title>
        <authorList>
            <person name="Bellasio M."/>
            <person name="Peymann A."/>
            <person name="Valli M."/>
            <person name="Sipitzky M."/>
            <person name="Graf A."/>
            <person name="Sauer M."/>
            <person name="Marx H."/>
            <person name="Mattanovich D."/>
        </authorList>
    </citation>
    <scope>NUCLEOTIDE SEQUENCE [LARGE SCALE GENOMIC DNA]</scope>
    <source>
        <strain evidence="3 4">CBS 10342</strain>
    </source>
</reference>
<feature type="compositionally biased region" description="Basic and acidic residues" evidence="1">
    <location>
        <begin position="468"/>
        <end position="478"/>
    </location>
</feature>
<name>A0A161HGW4_9ASCO</name>
<feature type="region of interest" description="Disordered" evidence="1">
    <location>
        <begin position="96"/>
        <end position="116"/>
    </location>
</feature>
<evidence type="ECO:0000313" key="4">
    <source>
        <dbReference type="Proteomes" id="UP000189580"/>
    </source>
</evidence>
<feature type="compositionally biased region" description="Pro residues" evidence="1">
    <location>
        <begin position="454"/>
        <end position="467"/>
    </location>
</feature>
<dbReference type="Pfam" id="PF00339">
    <property type="entry name" value="Arrestin_N"/>
    <property type="match status" value="1"/>
</dbReference>
<dbReference type="OrthoDB" id="3365616at2759"/>
<dbReference type="GO" id="GO:0031625">
    <property type="term" value="F:ubiquitin protein ligase binding"/>
    <property type="evidence" value="ECO:0007669"/>
    <property type="project" value="TreeGrafter"/>
</dbReference>
<dbReference type="GO" id="GO:0005829">
    <property type="term" value="C:cytosol"/>
    <property type="evidence" value="ECO:0007669"/>
    <property type="project" value="TreeGrafter"/>
</dbReference>
<dbReference type="PANTHER" id="PTHR11188">
    <property type="entry name" value="ARRESTIN DOMAIN CONTAINING PROTEIN"/>
    <property type="match status" value="1"/>
</dbReference>
<evidence type="ECO:0000256" key="1">
    <source>
        <dbReference type="SAM" id="MobiDB-lite"/>
    </source>
</evidence>
<keyword evidence="4" id="KW-1185">Reference proteome</keyword>
<dbReference type="InterPro" id="IPR011021">
    <property type="entry name" value="Arrestin-like_N"/>
</dbReference>
<evidence type="ECO:0000313" key="3">
    <source>
        <dbReference type="EMBL" id="ANB11137.1"/>
    </source>
</evidence>
<feature type="compositionally biased region" description="Basic and acidic residues" evidence="1">
    <location>
        <begin position="507"/>
        <end position="524"/>
    </location>
</feature>
<dbReference type="GeneID" id="30036012"/>
<sequence length="524" mass="56834">MTLKSETSLKSVNVKLEGIAKTVIQVTEEVNDRGKKRETKTRDEIEIHHVLYKTQTVFPPEDVRKSSTSNQFTLPPGSYTYAFRFKIPVNSDCRQNAASSASNSWGNGSNGWTPGGPGGSFAGGAFSSIANGRIGSSISNSINNVAGPGNKLLVTGRGIDIARAPSLQSHDGGVLPPSLSGIENSASIKYFVKVTVVRASMLKMNTRSHKPFIFLPLDPPRLYDSSKMAFVRRQITVGTSVTSPGGSKGRSTSSSGGGGFFSSLLSSQKVSSFMGVNTWPGETLSFTFEMRFPSVGTFVPLRPLPIELYALFPANPTTMTERKAIYISSFSVFLYARTFIRAHEHNKEIPLQLNVCDKKNLRLAVSLADAQPVTRNGQTVFELRLPSDLLNGVQFPSYVSPTFTTCNIARNYSIGVEMGFYCVQGIPVDHVGLLSDIIVRSGVSAPSENTSSALPPPPPSRPVQSDPPPEKLKYHTNAEDTQENGELPSYNEVVAATVGTSSSTQPEPRRKFEQAPDYYKISKE</sequence>
<dbReference type="KEGG" id="slb:AWJ20_3936"/>
<dbReference type="EMBL" id="CP014500">
    <property type="protein sequence ID" value="ANB11137.1"/>
    <property type="molecule type" value="Genomic_DNA"/>
</dbReference>
<protein>
    <recommendedName>
        <fullName evidence="2">Arrestin-like N-terminal domain-containing protein</fullName>
    </recommendedName>
</protein>
<feature type="domain" description="Arrestin-like N-terminal" evidence="2">
    <location>
        <begin position="2"/>
        <end position="93"/>
    </location>
</feature>
<gene>
    <name evidence="3" type="ORF">AWJ20_3936</name>
</gene>
<organism evidence="3 4">
    <name type="scientific">Sugiyamaella lignohabitans</name>
    <dbReference type="NCBI Taxonomy" id="796027"/>
    <lineage>
        <taxon>Eukaryota</taxon>
        <taxon>Fungi</taxon>
        <taxon>Dikarya</taxon>
        <taxon>Ascomycota</taxon>
        <taxon>Saccharomycotina</taxon>
        <taxon>Dipodascomycetes</taxon>
        <taxon>Dipodascales</taxon>
        <taxon>Trichomonascaceae</taxon>
        <taxon>Sugiyamaella</taxon>
    </lineage>
</organism>
<dbReference type="InterPro" id="IPR014752">
    <property type="entry name" value="Arrestin-like_C"/>
</dbReference>
<dbReference type="AlphaFoldDB" id="A0A161HGW4"/>
<accession>A0A161HGW4</accession>
<dbReference type="GO" id="GO:0070086">
    <property type="term" value="P:ubiquitin-dependent endocytosis"/>
    <property type="evidence" value="ECO:0007669"/>
    <property type="project" value="TreeGrafter"/>
</dbReference>
<dbReference type="GO" id="GO:0005886">
    <property type="term" value="C:plasma membrane"/>
    <property type="evidence" value="ECO:0007669"/>
    <property type="project" value="TreeGrafter"/>
</dbReference>
<feature type="compositionally biased region" description="Low complexity" evidence="1">
    <location>
        <begin position="96"/>
        <end position="112"/>
    </location>
</feature>
<evidence type="ECO:0000259" key="2">
    <source>
        <dbReference type="Pfam" id="PF00339"/>
    </source>
</evidence>
<feature type="region of interest" description="Disordered" evidence="1">
    <location>
        <begin position="445"/>
        <end position="524"/>
    </location>
</feature>
<dbReference type="Proteomes" id="UP000189580">
    <property type="component" value="Chromosome c"/>
</dbReference>
<dbReference type="Gene3D" id="2.60.40.640">
    <property type="match status" value="1"/>
</dbReference>
<dbReference type="CDD" id="cd22952">
    <property type="entry name" value="ART10-like"/>
    <property type="match status" value="1"/>
</dbReference>
<proteinExistence type="predicted"/>
<dbReference type="InterPro" id="IPR050357">
    <property type="entry name" value="Arrestin_domain-protein"/>
</dbReference>
<dbReference type="RefSeq" id="XP_018733614.1">
    <property type="nucleotide sequence ID" value="XM_018880977.1"/>
</dbReference>